<reference evidence="1" key="1">
    <citation type="submission" date="2023-07" db="EMBL/GenBank/DDBJ databases">
        <authorList>
            <person name="Stuckert A."/>
        </authorList>
    </citation>
    <scope>NUCLEOTIDE SEQUENCE</scope>
</reference>
<proteinExistence type="predicted"/>
<sequence length="78" mass="8228">MWKAEELRAILTECPCHRLGKVLQDTVQTLVNEHSGGRGGGGGLGPSWANAAVGANVSRGKFLGGNGSRGRHVRSFTR</sequence>
<name>A0ABN9M2Y7_9NEOB</name>
<comment type="caution">
    <text evidence="1">The sequence shown here is derived from an EMBL/GenBank/DDBJ whole genome shotgun (WGS) entry which is preliminary data.</text>
</comment>
<gene>
    <name evidence="1" type="ORF">RIMI_LOCUS15699228</name>
</gene>
<organism evidence="1 2">
    <name type="scientific">Ranitomeya imitator</name>
    <name type="common">mimic poison frog</name>
    <dbReference type="NCBI Taxonomy" id="111125"/>
    <lineage>
        <taxon>Eukaryota</taxon>
        <taxon>Metazoa</taxon>
        <taxon>Chordata</taxon>
        <taxon>Craniata</taxon>
        <taxon>Vertebrata</taxon>
        <taxon>Euteleostomi</taxon>
        <taxon>Amphibia</taxon>
        <taxon>Batrachia</taxon>
        <taxon>Anura</taxon>
        <taxon>Neobatrachia</taxon>
        <taxon>Hyloidea</taxon>
        <taxon>Dendrobatidae</taxon>
        <taxon>Dendrobatinae</taxon>
        <taxon>Ranitomeya</taxon>
    </lineage>
</organism>
<dbReference type="EMBL" id="CAUEEQ010042637">
    <property type="protein sequence ID" value="CAJ0956864.1"/>
    <property type="molecule type" value="Genomic_DNA"/>
</dbReference>
<evidence type="ECO:0000313" key="2">
    <source>
        <dbReference type="Proteomes" id="UP001176940"/>
    </source>
</evidence>
<evidence type="ECO:0000313" key="1">
    <source>
        <dbReference type="EMBL" id="CAJ0956864.1"/>
    </source>
</evidence>
<protein>
    <submittedName>
        <fullName evidence="1">Uncharacterized protein</fullName>
    </submittedName>
</protein>
<keyword evidence="2" id="KW-1185">Reference proteome</keyword>
<accession>A0ABN9M2Y7</accession>
<dbReference type="Proteomes" id="UP001176940">
    <property type="component" value="Unassembled WGS sequence"/>
</dbReference>